<evidence type="ECO:0000313" key="2">
    <source>
        <dbReference type="EMBL" id="TQL63626.1"/>
    </source>
</evidence>
<dbReference type="Proteomes" id="UP000315389">
    <property type="component" value="Unassembled WGS sequence"/>
</dbReference>
<protein>
    <submittedName>
        <fullName evidence="2">Uncharacterized protein</fullName>
    </submittedName>
</protein>
<name>A0A542ZTN5_RARFA</name>
<evidence type="ECO:0000256" key="1">
    <source>
        <dbReference type="SAM" id="MobiDB-lite"/>
    </source>
</evidence>
<reference evidence="2 3" key="1">
    <citation type="submission" date="2019-06" db="EMBL/GenBank/DDBJ databases">
        <title>Sequencing the genomes of 1000 actinobacteria strains.</title>
        <authorList>
            <person name="Klenk H.-P."/>
        </authorList>
    </citation>
    <scope>NUCLEOTIDE SEQUENCE [LARGE SCALE GENOMIC DNA]</scope>
    <source>
        <strain evidence="2 3">DSM 4813</strain>
    </source>
</reference>
<gene>
    <name evidence="2" type="ORF">FB461_0093</name>
</gene>
<proteinExistence type="predicted"/>
<keyword evidence="3" id="KW-1185">Reference proteome</keyword>
<sequence>MSCHAVVTRIVAALANASSTSPTSMIERRPTRSASGPKTSISPPKVTAYAPTTHCNVVVEAVTSRPMVGRATFRIEFP</sequence>
<feature type="region of interest" description="Disordered" evidence="1">
    <location>
        <begin position="18"/>
        <end position="46"/>
    </location>
</feature>
<organism evidence="2 3">
    <name type="scientific">Rarobacter faecitabidus</name>
    <dbReference type="NCBI Taxonomy" id="13243"/>
    <lineage>
        <taxon>Bacteria</taxon>
        <taxon>Bacillati</taxon>
        <taxon>Actinomycetota</taxon>
        <taxon>Actinomycetes</taxon>
        <taxon>Micrococcales</taxon>
        <taxon>Rarobacteraceae</taxon>
        <taxon>Rarobacter</taxon>
    </lineage>
</organism>
<evidence type="ECO:0000313" key="3">
    <source>
        <dbReference type="Proteomes" id="UP000315389"/>
    </source>
</evidence>
<dbReference type="AlphaFoldDB" id="A0A542ZTN5"/>
<comment type="caution">
    <text evidence="2">The sequence shown here is derived from an EMBL/GenBank/DDBJ whole genome shotgun (WGS) entry which is preliminary data.</text>
</comment>
<feature type="compositionally biased region" description="Polar residues" evidence="1">
    <location>
        <begin position="32"/>
        <end position="42"/>
    </location>
</feature>
<dbReference type="EMBL" id="VFOS01000001">
    <property type="protein sequence ID" value="TQL63626.1"/>
    <property type="molecule type" value="Genomic_DNA"/>
</dbReference>
<accession>A0A542ZTN5</accession>